<dbReference type="SUPFAM" id="SSF55781">
    <property type="entry name" value="GAF domain-like"/>
    <property type="match status" value="1"/>
</dbReference>
<feature type="region of interest" description="Disordered" evidence="5">
    <location>
        <begin position="1"/>
        <end position="29"/>
    </location>
</feature>
<dbReference type="InterPro" id="IPR003018">
    <property type="entry name" value="GAF"/>
</dbReference>
<dbReference type="AlphaFoldDB" id="A0A3P3VR56"/>
<reference evidence="10 11" key="2">
    <citation type="submission" date="2018-12" db="EMBL/GenBank/DDBJ databases">
        <title>Simiduia agarivorans gen. nov., sp. nov., a marine, agarolytic bacterium isolated from shallow coastal water from Keelung, Taiwan.</title>
        <authorList>
            <person name="Shieh W.Y."/>
        </authorList>
    </citation>
    <scope>NUCLEOTIDE SEQUENCE [LARGE SCALE GENOMIC DNA]</scope>
    <source>
        <strain evidence="10 11">GTF-13</strain>
    </source>
</reference>
<dbReference type="Proteomes" id="UP000280792">
    <property type="component" value="Unassembled WGS sequence"/>
</dbReference>
<sequence length="931" mass="105813">MPGHGRMPCPVPPKEISPGMTLSRDRATPSFSDSGLNLLPGVIYRRNITPPWQPEWLNDGLQALCGYRPRGADDSAQLLSVIPLSRQQELQQQIERQLREQNRFSIEYSIRHKDGSIRWIQDRGQRAPDNAQMIEGLWLDISDRVNREEQLRTQHSQLQGELKLSASKLQLANQELKRALLTQIELQEARSTELQRIQGQQQTLSRLVDMASSKRYDFHQLLKEICHLCCRILRTDRLGIWMFEDNAAVSDLLYDTATDAFSPPATIRPDSHPQLLEFLRQQRILILHQGDHPEVVNELQETLPSAADNRLIFAPLTGSNQTICGVLIADCDNRRRTWHSDERFFLASVADFLELQIMNQQKQGLLDELRAFRNAVEQSNSGVMMLNRNGEFVYVNHAFSNITGFQADELIGQPLLERLQLVQQSLDSQIRESLFEQQALWQGEVRARSKQGNLYWAHMTLTPVLDERKQLCQFMGVYLDTTGQKDAQAHIEKLAFSDPLTGLENRQLFQEKLQQALLNCERSGSQIALLFLDIDNFKRINDSLGHRTGDQLLIQVATRIKACVRTSDGVARIGGDEFTILLHEVEKPSDAGAVAKNILTIISKPFYIDDHQIMVSASLGITLAPGDGSDINSIMRHADLAMYKAKAQGKNTLQFFTETMNEEAQLRLFLENELRNAMANEELYLNLQPKVDLADGTICGMEALLRWNHPERGMIPPDHFIPIAEDTGQIIEIGNWIIRTCCDYIVRLTEEGYGHLNIAVNLSARQFREPSLIETIKMAICESGIDPTQLEFEITESMLMDKVDQAIEQMNQLKRIGVTLSIDDFGTGYSSLAYLRQFPIDLIKVDRSFVQDIPYNSGDMEITAAVIAMAHRLNLRVVAEGVETAEQQDFLRQQLCSYAQGYFYSKPLTFELLVQQLPALNRQANNKLFSQ</sequence>
<dbReference type="InterPro" id="IPR052155">
    <property type="entry name" value="Biofilm_reg_signaling"/>
</dbReference>
<dbReference type="InterPro" id="IPR029016">
    <property type="entry name" value="GAF-like_dom_sf"/>
</dbReference>
<dbReference type="Pfam" id="PF01590">
    <property type="entry name" value="GAF"/>
    <property type="match status" value="1"/>
</dbReference>
<feature type="domain" description="PAS" evidence="6">
    <location>
        <begin position="368"/>
        <end position="443"/>
    </location>
</feature>
<feature type="domain" description="EAL" evidence="8">
    <location>
        <begin position="667"/>
        <end position="921"/>
    </location>
</feature>
<evidence type="ECO:0000259" key="8">
    <source>
        <dbReference type="PROSITE" id="PS50883"/>
    </source>
</evidence>
<dbReference type="SUPFAM" id="SSF141868">
    <property type="entry name" value="EAL domain-like"/>
    <property type="match status" value="1"/>
</dbReference>
<dbReference type="SMART" id="SM00267">
    <property type="entry name" value="GGDEF"/>
    <property type="match status" value="1"/>
</dbReference>
<evidence type="ECO:0000259" key="7">
    <source>
        <dbReference type="PROSITE" id="PS50113"/>
    </source>
</evidence>
<dbReference type="PROSITE" id="PS50883">
    <property type="entry name" value="EAL"/>
    <property type="match status" value="1"/>
</dbReference>
<dbReference type="InterPro" id="IPR013767">
    <property type="entry name" value="PAS_fold"/>
</dbReference>
<comment type="caution">
    <text evidence="10">The sequence shown here is derived from an EMBL/GenBank/DDBJ whole genome shotgun (WGS) entry which is preliminary data.</text>
</comment>
<gene>
    <name evidence="10" type="ORF">D0544_02500</name>
</gene>
<dbReference type="NCBIfam" id="TIGR00229">
    <property type="entry name" value="sensory_box"/>
    <property type="match status" value="2"/>
</dbReference>
<dbReference type="PROSITE" id="PS50887">
    <property type="entry name" value="GGDEF"/>
    <property type="match status" value="1"/>
</dbReference>
<dbReference type="Pfam" id="PF00990">
    <property type="entry name" value="GGDEF"/>
    <property type="match status" value="1"/>
</dbReference>
<evidence type="ECO:0000313" key="10">
    <source>
        <dbReference type="EMBL" id="RRJ84009.1"/>
    </source>
</evidence>
<dbReference type="NCBIfam" id="TIGR00254">
    <property type="entry name" value="GGDEF"/>
    <property type="match status" value="1"/>
</dbReference>
<dbReference type="InterPro" id="IPR035965">
    <property type="entry name" value="PAS-like_dom_sf"/>
</dbReference>
<dbReference type="InterPro" id="IPR001610">
    <property type="entry name" value="PAC"/>
</dbReference>
<dbReference type="CDD" id="cd01949">
    <property type="entry name" value="GGDEF"/>
    <property type="match status" value="1"/>
</dbReference>
<dbReference type="PANTHER" id="PTHR44757:SF2">
    <property type="entry name" value="BIOFILM ARCHITECTURE MAINTENANCE PROTEIN MBAA"/>
    <property type="match status" value="1"/>
</dbReference>
<dbReference type="SMART" id="SM00086">
    <property type="entry name" value="PAC"/>
    <property type="match status" value="2"/>
</dbReference>
<dbReference type="SMART" id="SM00091">
    <property type="entry name" value="PAS"/>
    <property type="match status" value="2"/>
</dbReference>
<dbReference type="SMART" id="SM00052">
    <property type="entry name" value="EAL"/>
    <property type="match status" value="1"/>
</dbReference>
<dbReference type="InterPro" id="IPR000014">
    <property type="entry name" value="PAS"/>
</dbReference>
<dbReference type="PROSITE" id="PS50112">
    <property type="entry name" value="PAS"/>
    <property type="match status" value="1"/>
</dbReference>
<dbReference type="Pfam" id="PF00563">
    <property type="entry name" value="EAL"/>
    <property type="match status" value="1"/>
</dbReference>
<proteinExistence type="predicted"/>
<dbReference type="SUPFAM" id="SSF55785">
    <property type="entry name" value="PYP-like sensor domain (PAS domain)"/>
    <property type="match status" value="2"/>
</dbReference>
<evidence type="ECO:0000256" key="2">
    <source>
        <dbReference type="ARBA" id="ARBA00012282"/>
    </source>
</evidence>
<dbReference type="EC" id="3.1.4.52" evidence="2"/>
<dbReference type="Gene3D" id="3.30.450.20">
    <property type="entry name" value="PAS domain"/>
    <property type="match status" value="2"/>
</dbReference>
<dbReference type="SUPFAM" id="SSF55073">
    <property type="entry name" value="Nucleotide cyclase"/>
    <property type="match status" value="1"/>
</dbReference>
<organism evidence="10 11">
    <name type="scientific">Aestuariirhabdus litorea</name>
    <dbReference type="NCBI Taxonomy" id="2528527"/>
    <lineage>
        <taxon>Bacteria</taxon>
        <taxon>Pseudomonadati</taxon>
        <taxon>Pseudomonadota</taxon>
        <taxon>Gammaproteobacteria</taxon>
        <taxon>Oceanospirillales</taxon>
        <taxon>Aestuariirhabdaceae</taxon>
        <taxon>Aestuariirhabdus</taxon>
    </lineage>
</organism>
<keyword evidence="11" id="KW-1185">Reference proteome</keyword>
<protein>
    <recommendedName>
        <fullName evidence="2">cyclic-guanylate-specific phosphodiesterase</fullName>
        <ecNumber evidence="2">3.1.4.52</ecNumber>
    </recommendedName>
</protein>
<dbReference type="InterPro" id="IPR001633">
    <property type="entry name" value="EAL_dom"/>
</dbReference>
<dbReference type="InterPro" id="IPR000700">
    <property type="entry name" value="PAS-assoc_C"/>
</dbReference>
<dbReference type="CDD" id="cd00130">
    <property type="entry name" value="PAS"/>
    <property type="match status" value="2"/>
</dbReference>
<reference evidence="10 11" key="1">
    <citation type="submission" date="2018-08" db="EMBL/GenBank/DDBJ databases">
        <authorList>
            <person name="Khan S.A."/>
        </authorList>
    </citation>
    <scope>NUCLEOTIDE SEQUENCE [LARGE SCALE GENOMIC DNA]</scope>
    <source>
        <strain evidence="10 11">GTF-13</strain>
    </source>
</reference>
<dbReference type="Gene3D" id="3.30.70.270">
    <property type="match status" value="1"/>
</dbReference>
<dbReference type="GO" id="GO:0071732">
    <property type="term" value="P:cellular response to nitric oxide"/>
    <property type="evidence" value="ECO:0007669"/>
    <property type="project" value="UniProtKB-ARBA"/>
</dbReference>
<dbReference type="GO" id="GO:0006355">
    <property type="term" value="P:regulation of DNA-templated transcription"/>
    <property type="evidence" value="ECO:0007669"/>
    <property type="project" value="InterPro"/>
</dbReference>
<dbReference type="PANTHER" id="PTHR44757">
    <property type="entry name" value="DIGUANYLATE CYCLASE DGCP"/>
    <property type="match status" value="1"/>
</dbReference>
<evidence type="ECO:0000256" key="5">
    <source>
        <dbReference type="SAM" id="MobiDB-lite"/>
    </source>
</evidence>
<evidence type="ECO:0000256" key="3">
    <source>
        <dbReference type="ARBA" id="ARBA00022636"/>
    </source>
</evidence>
<feature type="domain" description="PAC" evidence="7">
    <location>
        <begin position="441"/>
        <end position="493"/>
    </location>
</feature>
<dbReference type="FunFam" id="3.30.70.270:FF:000001">
    <property type="entry name" value="Diguanylate cyclase domain protein"/>
    <property type="match status" value="1"/>
</dbReference>
<dbReference type="Pfam" id="PF08447">
    <property type="entry name" value="PAS_3"/>
    <property type="match status" value="1"/>
</dbReference>
<comment type="catalytic activity">
    <reaction evidence="4">
        <text>3',3'-c-di-GMP + H2O = 5'-phosphoguanylyl(3'-&gt;5')guanosine + H(+)</text>
        <dbReference type="Rhea" id="RHEA:24902"/>
        <dbReference type="ChEBI" id="CHEBI:15377"/>
        <dbReference type="ChEBI" id="CHEBI:15378"/>
        <dbReference type="ChEBI" id="CHEBI:58754"/>
        <dbReference type="ChEBI" id="CHEBI:58805"/>
        <dbReference type="EC" id="3.1.4.52"/>
    </reaction>
    <physiologicalReaction direction="left-to-right" evidence="4">
        <dbReference type="Rhea" id="RHEA:24903"/>
    </physiologicalReaction>
</comment>
<name>A0A3P3VR56_9GAMM</name>
<dbReference type="InterPro" id="IPR029787">
    <property type="entry name" value="Nucleotide_cyclase"/>
</dbReference>
<dbReference type="InterPro" id="IPR000160">
    <property type="entry name" value="GGDEF_dom"/>
</dbReference>
<keyword evidence="3" id="KW-0973">c-di-GMP</keyword>
<evidence type="ECO:0000259" key="6">
    <source>
        <dbReference type="PROSITE" id="PS50112"/>
    </source>
</evidence>
<evidence type="ECO:0000259" key="9">
    <source>
        <dbReference type="PROSITE" id="PS50887"/>
    </source>
</evidence>
<comment type="cofactor">
    <cofactor evidence="1">
        <name>Mg(2+)</name>
        <dbReference type="ChEBI" id="CHEBI:18420"/>
    </cofactor>
</comment>
<evidence type="ECO:0000313" key="11">
    <source>
        <dbReference type="Proteomes" id="UP000280792"/>
    </source>
</evidence>
<dbReference type="GO" id="GO:0071111">
    <property type="term" value="F:cyclic-guanylate-specific phosphodiesterase activity"/>
    <property type="evidence" value="ECO:0007669"/>
    <property type="project" value="UniProtKB-EC"/>
</dbReference>
<accession>A0A3P3VR56</accession>
<dbReference type="Gene3D" id="3.20.20.450">
    <property type="entry name" value="EAL domain"/>
    <property type="match status" value="1"/>
</dbReference>
<dbReference type="PROSITE" id="PS50113">
    <property type="entry name" value="PAC"/>
    <property type="match status" value="2"/>
</dbReference>
<feature type="domain" description="GGDEF" evidence="9">
    <location>
        <begin position="525"/>
        <end position="658"/>
    </location>
</feature>
<feature type="domain" description="PAC" evidence="7">
    <location>
        <begin position="104"/>
        <end position="153"/>
    </location>
</feature>
<evidence type="ECO:0000256" key="1">
    <source>
        <dbReference type="ARBA" id="ARBA00001946"/>
    </source>
</evidence>
<dbReference type="InterPro" id="IPR035919">
    <property type="entry name" value="EAL_sf"/>
</dbReference>
<dbReference type="InterPro" id="IPR043128">
    <property type="entry name" value="Rev_trsase/Diguanyl_cyclase"/>
</dbReference>
<evidence type="ECO:0000256" key="4">
    <source>
        <dbReference type="ARBA" id="ARBA00051114"/>
    </source>
</evidence>
<dbReference type="InterPro" id="IPR013655">
    <property type="entry name" value="PAS_fold_3"/>
</dbReference>
<dbReference type="Gene3D" id="3.30.450.40">
    <property type="match status" value="1"/>
</dbReference>
<dbReference type="CDD" id="cd01948">
    <property type="entry name" value="EAL"/>
    <property type="match status" value="1"/>
</dbReference>
<dbReference type="SMART" id="SM00065">
    <property type="entry name" value="GAF"/>
    <property type="match status" value="1"/>
</dbReference>
<dbReference type="EMBL" id="QWEZ01000001">
    <property type="protein sequence ID" value="RRJ84009.1"/>
    <property type="molecule type" value="Genomic_DNA"/>
</dbReference>
<dbReference type="FunFam" id="3.20.20.450:FF:000001">
    <property type="entry name" value="Cyclic di-GMP phosphodiesterase yahA"/>
    <property type="match status" value="1"/>
</dbReference>
<dbReference type="Pfam" id="PF00989">
    <property type="entry name" value="PAS"/>
    <property type="match status" value="1"/>
</dbReference>